<dbReference type="RefSeq" id="WP_135286096.1">
    <property type="nucleotide sequence ID" value="NZ_SMLL01000006.1"/>
</dbReference>
<evidence type="ECO:0000313" key="3">
    <source>
        <dbReference type="Proteomes" id="UP000297564"/>
    </source>
</evidence>
<dbReference type="EMBL" id="SMLL01000006">
    <property type="protein sequence ID" value="TFY97870.1"/>
    <property type="molecule type" value="Genomic_DNA"/>
</dbReference>
<dbReference type="Proteomes" id="UP000297564">
    <property type="component" value="Unassembled WGS sequence"/>
</dbReference>
<dbReference type="AlphaFoldDB" id="A0A4Z0BGG9"/>
<evidence type="ECO:0000256" key="1">
    <source>
        <dbReference type="SAM" id="MobiDB-lite"/>
    </source>
</evidence>
<keyword evidence="3" id="KW-1185">Reference proteome</keyword>
<dbReference type="Pfam" id="PF07793">
    <property type="entry name" value="DUF1631"/>
    <property type="match status" value="2"/>
</dbReference>
<protein>
    <submittedName>
        <fullName evidence="2">DUF1631 domain-containing protein</fullName>
    </submittedName>
</protein>
<feature type="region of interest" description="Disordered" evidence="1">
    <location>
        <begin position="216"/>
        <end position="248"/>
    </location>
</feature>
<dbReference type="InterPro" id="IPR012434">
    <property type="entry name" value="DUF1631"/>
</dbReference>
<comment type="caution">
    <text evidence="2">The sequence shown here is derived from an EMBL/GenBank/DDBJ whole genome shotgun (WGS) entry which is preliminary data.</text>
</comment>
<name>A0A4Z0BGG9_9BURK</name>
<feature type="region of interest" description="Disordered" evidence="1">
    <location>
        <begin position="287"/>
        <end position="329"/>
    </location>
</feature>
<feature type="compositionally biased region" description="Low complexity" evidence="1">
    <location>
        <begin position="232"/>
        <end position="246"/>
    </location>
</feature>
<evidence type="ECO:0000313" key="2">
    <source>
        <dbReference type="EMBL" id="TFY97870.1"/>
    </source>
</evidence>
<accession>A0A4Z0BGG9</accession>
<sequence>MTAPAPSSPDALARRVRERFVEDIDNSLARLAEAIGDRLQEQVDKAPSSREAHQRRDARVHFEARRSRWVEKTRRALRRASQPAAEPEPAPKAFSLELQLIGDDVVERKIIASRLAMAIHEKATWELADLKLRMQVLEGIDDFANADLLRPEALSLLLIEQWMDSELSRQTWLQVSDLVQQMLVPVTVNAYSRANTELVRAGVVPDIDAARRVKRGASPAARPVAEPALTLADGPSAGSSASPGMPRGDVASAAVASLQGASPLAGMHGQAPMSLGTHAVHAGQVPYAAHPGHAPHPAHAGHAPHAAHAGHAPHAAHAGHAPHAANASHGSFMPATAQVSAAPFAASPDGAPAAPSLPASSAARPFAGLGWEVVPSAASGFGALGTGGGAVVAAHPAAAPVAMGFAPGQAASWPAGGVQAAGTLGDAGPPGLAAADRGASTAASSLQRARARAQNLVGQLRQLLVDRVAGFDPGQMSAPSSALAQALTVQQTHIRTLVEARESANSPGLVVDQAAVQQVARELRERSGELKQQASRAGEKAVIEIVALMFQSILAEERIPPAVRVWFARLQMPVLRIALSEPEFFGSLQHPARQLIDRMGSCVLGFDAGTIDGRALEAEIRRVVQTIEQYPETGRKVFQLAVEEFQKFLARFLTGRGRTQRLVTVAQQIEQKETMAVRYTIELRKMLEGMPVREEIRSFLFKVWAEVMAVAAVKNGSQHADTLALRKSASELVWAASAKPNRAERAQVIQGLPALLQRLRQGMGLLGLDAAEQEAHIKVIGDTFADAFQSKTAAIPAASIEAIARRLADLEDTLGEEPEGDLPLVAESIELMLGMDSSGIEVITDGGSTPGAAMLAWARELQPGTWFSLDHNGRMHQVQYVWRSEHGQLHLFVSEAGPSFLVQLGRLAAYLQAGLVLPAEEEALTVRATREALAKLDANPERLFA</sequence>
<proteinExistence type="predicted"/>
<gene>
    <name evidence="2" type="ORF">EZ242_15520</name>
</gene>
<organism evidence="2 3">
    <name type="scientific">Ramlibacter rhizophilus</name>
    <dbReference type="NCBI Taxonomy" id="1781167"/>
    <lineage>
        <taxon>Bacteria</taxon>
        <taxon>Pseudomonadati</taxon>
        <taxon>Pseudomonadota</taxon>
        <taxon>Betaproteobacteria</taxon>
        <taxon>Burkholderiales</taxon>
        <taxon>Comamonadaceae</taxon>
        <taxon>Ramlibacter</taxon>
    </lineage>
</organism>
<dbReference type="OrthoDB" id="6188167at2"/>
<feature type="compositionally biased region" description="Low complexity" evidence="1">
    <location>
        <begin position="288"/>
        <end position="325"/>
    </location>
</feature>
<reference evidence="2 3" key="1">
    <citation type="submission" date="2019-03" db="EMBL/GenBank/DDBJ databases">
        <title>Ramlibacter rhizophilus CCTCC AB2015357, whole genome shotgun sequence.</title>
        <authorList>
            <person name="Zhang X."/>
            <person name="Feng G."/>
            <person name="Zhu H."/>
        </authorList>
    </citation>
    <scope>NUCLEOTIDE SEQUENCE [LARGE SCALE GENOMIC DNA]</scope>
    <source>
        <strain evidence="2 3">CCTCC AB2015357</strain>
    </source>
</reference>